<sequence>MYKLLILIDGISNSGGTDRVASTLSSLLSNHNYDVTLYSLNSGEPYYPVDNKVSIRQPKSSMRLFKLFEFIRYAKNTRPDGVMIISMGKLSVQALLLSKLFRVKSRLICCDHVSIETFSAAVRKLKVFCYGLAEKVVVLTQHDKNYLTSAFSLKNVYVVGNISPFHHENSLNRFDDVFARKQNRVLAVGRLTYQKNFGRLLDIWKNVHKQGWKLLIVGDGEEKAELLEKIKKYHLEESAEIVSPSKKISEYYRSSGVIAMTSRYEGLPMVLIEAKNYALPAIAFDCKTGPAEIIKDDGYVVDYQSNELFTAQLNQLIASEQLRKNFAQAAWQNSADYGPELILKKWNDILN</sequence>
<dbReference type="Proteomes" id="UP000013111">
    <property type="component" value="Unassembled WGS sequence"/>
</dbReference>
<gene>
    <name evidence="2" type="primary">amsD</name>
    <name evidence="2" type="ORF">BN437_2317</name>
</gene>
<dbReference type="CDD" id="cd03820">
    <property type="entry name" value="GT4_AmsD-like"/>
    <property type="match status" value="1"/>
</dbReference>
<proteinExistence type="predicted"/>
<organism evidence="2 3">
    <name type="scientific">Erwinia amylovora NBRC 12687 = CFBP 1232</name>
    <dbReference type="NCBI Taxonomy" id="1219359"/>
    <lineage>
        <taxon>Bacteria</taxon>
        <taxon>Pseudomonadati</taxon>
        <taxon>Pseudomonadota</taxon>
        <taxon>Gammaproteobacteria</taxon>
        <taxon>Enterobacterales</taxon>
        <taxon>Erwiniaceae</taxon>
        <taxon>Erwinia</taxon>
    </lineage>
</organism>
<keyword evidence="2" id="KW-0808">Transferase</keyword>
<feature type="domain" description="Glycosyl transferase family 1" evidence="1">
    <location>
        <begin position="173"/>
        <end position="330"/>
    </location>
</feature>
<reference evidence="2 3" key="2">
    <citation type="submission" date="2013-04" db="EMBL/GenBank/DDBJ databases">
        <title>Comparative genomics of 12 strains of Erwinia amylovora identifies a pan-genome with a large conserved core and provides insights into host specificity.</title>
        <authorList>
            <person name="Mann R.A."/>
            <person name="Smits T.H.M."/>
            <person name="Buehlmann A."/>
            <person name="Blom J."/>
            <person name="Goesmann A."/>
            <person name="Frey J.E."/>
            <person name="Plummer K.M."/>
            <person name="Beer S.V."/>
            <person name="Luck J."/>
            <person name="Duffy B."/>
            <person name="Rodoni B."/>
        </authorList>
    </citation>
    <scope>NUCLEOTIDE SEQUENCE [LARGE SCALE GENOMIC DNA]</scope>
    <source>
        <strain evidence="3">CFBP 1232</strain>
    </source>
</reference>
<accession>A0A830ZWW9</accession>
<evidence type="ECO:0000313" key="2">
    <source>
        <dbReference type="EMBL" id="CCO94236.1"/>
    </source>
</evidence>
<dbReference type="InterPro" id="IPR001296">
    <property type="entry name" value="Glyco_trans_1"/>
</dbReference>
<name>A0A830ZWW9_ERWAM</name>
<protein>
    <submittedName>
        <fullName evidence="2">Glycosyltransferase amsD</fullName>
        <ecNumber evidence="2">2.4.1.-</ecNumber>
    </submittedName>
</protein>
<dbReference type="GO" id="GO:1901135">
    <property type="term" value="P:carbohydrate derivative metabolic process"/>
    <property type="evidence" value="ECO:0007669"/>
    <property type="project" value="UniProtKB-ARBA"/>
</dbReference>
<comment type="caution">
    <text evidence="2">The sequence shown here is derived from an EMBL/GenBank/DDBJ whole genome shotgun (WGS) entry which is preliminary data.</text>
</comment>
<dbReference type="PANTHER" id="PTHR12526:SF630">
    <property type="entry name" value="GLYCOSYLTRANSFERASE"/>
    <property type="match status" value="1"/>
</dbReference>
<dbReference type="PANTHER" id="PTHR12526">
    <property type="entry name" value="GLYCOSYLTRANSFERASE"/>
    <property type="match status" value="1"/>
</dbReference>
<dbReference type="GO" id="GO:0016757">
    <property type="term" value="F:glycosyltransferase activity"/>
    <property type="evidence" value="ECO:0007669"/>
    <property type="project" value="UniProtKB-KW"/>
</dbReference>
<dbReference type="RefSeq" id="WP_004158320.1">
    <property type="nucleotide sequence ID" value="NZ_BAYW01000003.1"/>
</dbReference>
<reference evidence="2 3" key="1">
    <citation type="submission" date="2012-11" db="EMBL/GenBank/DDBJ databases">
        <authorList>
            <person name="Linke B."/>
        </authorList>
    </citation>
    <scope>NUCLEOTIDE SEQUENCE [LARGE SCALE GENOMIC DNA]</scope>
    <source>
        <strain evidence="3">CFBP 1232</strain>
    </source>
</reference>
<dbReference type="EC" id="2.4.1.-" evidence="2"/>
<dbReference type="SMR" id="A0A830ZWW9"/>
<evidence type="ECO:0000259" key="1">
    <source>
        <dbReference type="Pfam" id="PF00534"/>
    </source>
</evidence>
<keyword evidence="2" id="KW-0328">Glycosyltransferase</keyword>
<dbReference type="GeneID" id="97606450"/>
<evidence type="ECO:0000313" key="3">
    <source>
        <dbReference type="Proteomes" id="UP000013111"/>
    </source>
</evidence>
<dbReference type="EMBL" id="CAPB01000023">
    <property type="protein sequence ID" value="CCO94236.1"/>
    <property type="molecule type" value="Genomic_DNA"/>
</dbReference>
<dbReference type="AlphaFoldDB" id="A0A830ZWW9"/>
<dbReference type="SUPFAM" id="SSF53756">
    <property type="entry name" value="UDP-Glycosyltransferase/glycogen phosphorylase"/>
    <property type="match status" value="1"/>
</dbReference>
<dbReference type="Pfam" id="PF00534">
    <property type="entry name" value="Glycos_transf_1"/>
    <property type="match status" value="1"/>
</dbReference>
<dbReference type="Gene3D" id="3.40.50.2000">
    <property type="entry name" value="Glycogen Phosphorylase B"/>
    <property type="match status" value="2"/>
</dbReference>